<keyword evidence="2" id="KW-1003">Cell membrane</keyword>
<dbReference type="AlphaFoldDB" id="A0A3B1DYM9"/>
<dbReference type="HAMAP" id="MF_02078">
    <property type="entry name" value="MurJ_MviN"/>
    <property type="match status" value="1"/>
</dbReference>
<dbReference type="CDD" id="cd13123">
    <property type="entry name" value="MATE_MurJ_like"/>
    <property type="match status" value="1"/>
</dbReference>
<keyword evidence="7 9" id="KW-0472">Membrane</keyword>
<dbReference type="PANTHER" id="PTHR47019">
    <property type="entry name" value="LIPID II FLIPPASE MURJ"/>
    <property type="match status" value="1"/>
</dbReference>
<dbReference type="Pfam" id="PF03023">
    <property type="entry name" value="MurJ"/>
    <property type="match status" value="1"/>
</dbReference>
<evidence type="ECO:0000256" key="4">
    <source>
        <dbReference type="ARBA" id="ARBA00022960"/>
    </source>
</evidence>
<dbReference type="PIRSF" id="PIRSF002869">
    <property type="entry name" value="MviN"/>
    <property type="match status" value="1"/>
</dbReference>
<evidence type="ECO:0000256" key="7">
    <source>
        <dbReference type="ARBA" id="ARBA00023136"/>
    </source>
</evidence>
<dbReference type="GO" id="GO:0008360">
    <property type="term" value="P:regulation of cell shape"/>
    <property type="evidence" value="ECO:0007669"/>
    <property type="project" value="UniProtKB-KW"/>
</dbReference>
<accession>A0A3B1DYM9</accession>
<dbReference type="GO" id="GO:0015648">
    <property type="term" value="F:lipid-linked peptidoglycan transporter activity"/>
    <property type="evidence" value="ECO:0007669"/>
    <property type="project" value="TreeGrafter"/>
</dbReference>
<feature type="transmembrane region" description="Helical" evidence="9">
    <location>
        <begin position="435"/>
        <end position="452"/>
    </location>
</feature>
<feature type="transmembrane region" description="Helical" evidence="9">
    <location>
        <begin position="160"/>
        <end position="181"/>
    </location>
</feature>
<feature type="transmembrane region" description="Helical" evidence="9">
    <location>
        <begin position="193"/>
        <end position="212"/>
    </location>
</feature>
<feature type="non-terminal residue" evidence="10">
    <location>
        <position position="517"/>
    </location>
</feature>
<organism evidence="10">
    <name type="scientific">hydrothermal vent metagenome</name>
    <dbReference type="NCBI Taxonomy" id="652676"/>
    <lineage>
        <taxon>unclassified sequences</taxon>
        <taxon>metagenomes</taxon>
        <taxon>ecological metagenomes</taxon>
    </lineage>
</organism>
<feature type="transmembrane region" description="Helical" evidence="9">
    <location>
        <begin position="360"/>
        <end position="377"/>
    </location>
</feature>
<gene>
    <name evidence="10" type="ORF">MNBD_PLANCTO03-2038</name>
</gene>
<proteinExistence type="inferred from homology"/>
<feature type="transmembrane region" description="Helical" evidence="9">
    <location>
        <begin position="224"/>
        <end position="244"/>
    </location>
</feature>
<feature type="transmembrane region" description="Helical" evidence="9">
    <location>
        <begin position="495"/>
        <end position="515"/>
    </location>
</feature>
<dbReference type="PANTHER" id="PTHR47019:SF1">
    <property type="entry name" value="LIPID II FLIPPASE MURJ"/>
    <property type="match status" value="1"/>
</dbReference>
<reference evidence="10" key="1">
    <citation type="submission" date="2018-06" db="EMBL/GenBank/DDBJ databases">
        <authorList>
            <person name="Zhirakovskaya E."/>
        </authorList>
    </citation>
    <scope>NUCLEOTIDE SEQUENCE</scope>
</reference>
<feature type="transmembrane region" description="Helical" evidence="9">
    <location>
        <begin position="320"/>
        <end position="340"/>
    </location>
</feature>
<dbReference type="InterPro" id="IPR004268">
    <property type="entry name" value="MurJ"/>
</dbReference>
<evidence type="ECO:0000313" key="10">
    <source>
        <dbReference type="EMBL" id="VAX41388.1"/>
    </source>
</evidence>
<protein>
    <submittedName>
        <fullName evidence="10">Proposed peptidoglycan lipid II flippase MurJ</fullName>
    </submittedName>
</protein>
<dbReference type="GO" id="GO:0034204">
    <property type="term" value="P:lipid translocation"/>
    <property type="evidence" value="ECO:0007669"/>
    <property type="project" value="TreeGrafter"/>
</dbReference>
<dbReference type="NCBIfam" id="TIGR01695">
    <property type="entry name" value="murJ_mviN"/>
    <property type="match status" value="1"/>
</dbReference>
<evidence type="ECO:0000256" key="8">
    <source>
        <dbReference type="SAM" id="MobiDB-lite"/>
    </source>
</evidence>
<feature type="transmembrane region" description="Helical" evidence="9">
    <location>
        <begin position="120"/>
        <end position="148"/>
    </location>
</feature>
<keyword evidence="3 9" id="KW-0812">Transmembrane</keyword>
<feature type="transmembrane region" description="Helical" evidence="9">
    <location>
        <begin position="264"/>
        <end position="284"/>
    </location>
</feature>
<dbReference type="GO" id="GO:0009252">
    <property type="term" value="P:peptidoglycan biosynthetic process"/>
    <property type="evidence" value="ECO:0007669"/>
    <property type="project" value="UniProtKB-KW"/>
</dbReference>
<feature type="region of interest" description="Disordered" evidence="8">
    <location>
        <begin position="1"/>
        <end position="34"/>
    </location>
</feature>
<comment type="subcellular location">
    <subcellularLocation>
        <location evidence="1">Cell membrane</location>
        <topology evidence="1">Multi-pass membrane protein</topology>
    </subcellularLocation>
</comment>
<evidence type="ECO:0000256" key="3">
    <source>
        <dbReference type="ARBA" id="ARBA00022692"/>
    </source>
</evidence>
<evidence type="ECO:0000256" key="1">
    <source>
        <dbReference type="ARBA" id="ARBA00004651"/>
    </source>
</evidence>
<dbReference type="PRINTS" id="PR01806">
    <property type="entry name" value="VIRFACTRMVIN"/>
</dbReference>
<dbReference type="InterPro" id="IPR051050">
    <property type="entry name" value="Lipid_II_flippase_MurJ/MviN"/>
</dbReference>
<dbReference type="EMBL" id="UOGK01000533">
    <property type="protein sequence ID" value="VAX41388.1"/>
    <property type="molecule type" value="Genomic_DNA"/>
</dbReference>
<dbReference type="GO" id="GO:0005886">
    <property type="term" value="C:plasma membrane"/>
    <property type="evidence" value="ECO:0007669"/>
    <property type="project" value="UniProtKB-SubCell"/>
</dbReference>
<keyword evidence="6 9" id="KW-1133">Transmembrane helix</keyword>
<name>A0A3B1DYM9_9ZZZZ</name>
<evidence type="ECO:0000256" key="6">
    <source>
        <dbReference type="ARBA" id="ARBA00022989"/>
    </source>
</evidence>
<evidence type="ECO:0000256" key="2">
    <source>
        <dbReference type="ARBA" id="ARBA00022475"/>
    </source>
</evidence>
<sequence>MNPLTDEPTPDPTPPNDAARSPGTPPHPDDTTAEHEAARPFAAAVRTVGGLTLLSRFGGLARDLLTARLMGDTPIGSAFMAAWAVPNLFRRLFGEGALAAAFIPEYAQLSKHDPETADRFATLTIALLTLLTGGLLVAGELLLLLLLLTTSADPDRDLSLRLIMVMLPFMPLVCIAAILGGMLQTHGRFGPTAAAPIILNALVIAAALPFFLAESPDRVQAAYWIGTAAVLAGGVQVAWSLWALRGLVHWRRGFAQATAPMRRLLSRFLPVVIGMGTIQLNAFFDTLIAMWPLWVGPTILGIAYPLDTSSNAILAFTQRLYQFPLGVFGIAVATAIFPLLSRHADEPAHFLATLRRGLRLSFFIGLPATAGLILVRNDLTTVMYGGSHSAFSDQGTARAAAVLMGYAPGVWAYSLNHVVTRAFYAAGDTRTPMRIALVIVAVNLALNCTLIWPLGEAGLAWSTSLSATLQLILLTRFSRRLTPERTLDRPTLDGFFKTFLGTLVMALAVAIALRFTP</sequence>
<evidence type="ECO:0000256" key="9">
    <source>
        <dbReference type="SAM" id="Phobius"/>
    </source>
</evidence>
<feature type="transmembrane region" description="Helical" evidence="9">
    <location>
        <begin position="458"/>
        <end position="474"/>
    </location>
</feature>
<evidence type="ECO:0000256" key="5">
    <source>
        <dbReference type="ARBA" id="ARBA00022984"/>
    </source>
</evidence>
<keyword evidence="4" id="KW-0133">Cell shape</keyword>
<keyword evidence="5" id="KW-0573">Peptidoglycan synthesis</keyword>